<sequence length="136" mass="14984">MYASAQDMVAWLGEAEMVQLTAERGQLDGPVVEARAEAALRDASAVIDTALRRYYALPLLQVPAEIARMCRLIARYELSQGDGRTAGEDAVRGYEEAKSWLKRIAADEFQLDLPRAATRPAARVSDRPRQCFGLTG</sequence>
<dbReference type="AlphaFoldDB" id="D5RM78"/>
<name>D5RM78_9PROT</name>
<reference evidence="1 2" key="1">
    <citation type="submission" date="2010-04" db="EMBL/GenBank/DDBJ databases">
        <authorList>
            <person name="Qin X."/>
            <person name="Bachman B."/>
            <person name="Battles P."/>
            <person name="Bell A."/>
            <person name="Bess C."/>
            <person name="Bickham C."/>
            <person name="Chaboub L."/>
            <person name="Chen D."/>
            <person name="Coyle M."/>
            <person name="Deiros D.R."/>
            <person name="Dinh H."/>
            <person name="Forbes L."/>
            <person name="Fowler G."/>
            <person name="Francisco L."/>
            <person name="Fu Q."/>
            <person name="Gubbala S."/>
            <person name="Hale W."/>
            <person name="Han Y."/>
            <person name="Hemphill L."/>
            <person name="Highlander S.K."/>
            <person name="Hirani K."/>
            <person name="Hogues M."/>
            <person name="Jackson L."/>
            <person name="Jakkamsetti A."/>
            <person name="Javaid M."/>
            <person name="Jiang H."/>
            <person name="Korchina V."/>
            <person name="Kovar C."/>
            <person name="Lara F."/>
            <person name="Lee S."/>
            <person name="Mata R."/>
            <person name="Mathew T."/>
            <person name="Moen C."/>
            <person name="Morales K."/>
            <person name="Munidasa M."/>
            <person name="Nazareth L."/>
            <person name="Ngo R."/>
            <person name="Nguyen L."/>
            <person name="Okwuonu G."/>
            <person name="Ongeri F."/>
            <person name="Patil S."/>
            <person name="Petrosino J."/>
            <person name="Pham C."/>
            <person name="Pham P."/>
            <person name="Pu L.-L."/>
            <person name="Puazo M."/>
            <person name="Raj R."/>
            <person name="Reid J."/>
            <person name="Rouhana J."/>
            <person name="Saada N."/>
            <person name="Shang Y."/>
            <person name="Simmons D."/>
            <person name="Thornton R."/>
            <person name="Warren J."/>
            <person name="Weissenberger G."/>
            <person name="Zhang J."/>
            <person name="Zhang L."/>
            <person name="Zhou C."/>
            <person name="Zhu D."/>
            <person name="Muzny D."/>
            <person name="Worley K."/>
            <person name="Gibbs R."/>
        </authorList>
    </citation>
    <scope>NUCLEOTIDE SEQUENCE [LARGE SCALE GENOMIC DNA]</scope>
    <source>
        <strain evidence="1 2">ATCC 49957</strain>
    </source>
</reference>
<dbReference type="OrthoDB" id="9812088at2"/>
<proteinExistence type="predicted"/>
<dbReference type="HOGENOM" id="CLU_112375_1_1_5"/>
<evidence type="ECO:0000313" key="2">
    <source>
        <dbReference type="Proteomes" id="UP000005324"/>
    </source>
</evidence>
<organism evidence="1 2">
    <name type="scientific">Pseudoroseomonas cervicalis ATCC 49957</name>
    <dbReference type="NCBI Taxonomy" id="525371"/>
    <lineage>
        <taxon>Bacteria</taxon>
        <taxon>Pseudomonadati</taxon>
        <taxon>Pseudomonadota</taxon>
        <taxon>Alphaproteobacteria</taxon>
        <taxon>Acetobacterales</taxon>
        <taxon>Roseomonadaceae</taxon>
        <taxon>Roseomonas</taxon>
    </lineage>
</organism>
<dbReference type="RefSeq" id="WP_007004606.1">
    <property type="nucleotide sequence ID" value="NZ_GG770779.1"/>
</dbReference>
<gene>
    <name evidence="1" type="ORF">HMPREF0731_2189</name>
</gene>
<dbReference type="EMBL" id="ADVL01000352">
    <property type="protein sequence ID" value="EFH11594.1"/>
    <property type="molecule type" value="Genomic_DNA"/>
</dbReference>
<keyword evidence="2" id="KW-1185">Reference proteome</keyword>
<comment type="caution">
    <text evidence="1">The sequence shown here is derived from an EMBL/GenBank/DDBJ whole genome shotgun (WGS) entry which is preliminary data.</text>
</comment>
<evidence type="ECO:0000313" key="1">
    <source>
        <dbReference type="EMBL" id="EFH11594.1"/>
    </source>
</evidence>
<dbReference type="Proteomes" id="UP000005324">
    <property type="component" value="Unassembled WGS sequence"/>
</dbReference>
<evidence type="ECO:0008006" key="3">
    <source>
        <dbReference type="Google" id="ProtNLM"/>
    </source>
</evidence>
<dbReference type="InterPro" id="IPR009752">
    <property type="entry name" value="Phage_Mu_GpJ"/>
</dbReference>
<dbReference type="Pfam" id="PF07030">
    <property type="entry name" value="Phage_Mu_Gp36"/>
    <property type="match status" value="1"/>
</dbReference>
<accession>D5RM78</accession>
<protein>
    <recommendedName>
        <fullName evidence="3">DUF1320 domain-containing protein</fullName>
    </recommendedName>
</protein>